<reference evidence="9" key="1">
    <citation type="submission" date="2023-03" db="EMBL/GenBank/DDBJ databases">
        <title>Massive genome expansion in bonnet fungi (Mycena s.s.) driven by repeated elements and novel gene families across ecological guilds.</title>
        <authorList>
            <consortium name="Lawrence Berkeley National Laboratory"/>
            <person name="Harder C.B."/>
            <person name="Miyauchi S."/>
            <person name="Viragh M."/>
            <person name="Kuo A."/>
            <person name="Thoen E."/>
            <person name="Andreopoulos B."/>
            <person name="Lu D."/>
            <person name="Skrede I."/>
            <person name="Drula E."/>
            <person name="Henrissat B."/>
            <person name="Morin E."/>
            <person name="Kohler A."/>
            <person name="Barry K."/>
            <person name="LaButti K."/>
            <person name="Morin E."/>
            <person name="Salamov A."/>
            <person name="Lipzen A."/>
            <person name="Mereny Z."/>
            <person name="Hegedus B."/>
            <person name="Baldrian P."/>
            <person name="Stursova M."/>
            <person name="Weitz H."/>
            <person name="Taylor A."/>
            <person name="Grigoriev I.V."/>
            <person name="Nagy L.G."/>
            <person name="Martin F."/>
            <person name="Kauserud H."/>
        </authorList>
    </citation>
    <scope>NUCLEOTIDE SEQUENCE</scope>
    <source>
        <strain evidence="9">CBHHK067</strain>
    </source>
</reference>
<evidence type="ECO:0000313" key="9">
    <source>
        <dbReference type="EMBL" id="KAJ7693428.1"/>
    </source>
</evidence>
<protein>
    <recommendedName>
        <fullName evidence="3">amidase</fullName>
        <ecNumber evidence="3">3.5.1.4</ecNumber>
    </recommendedName>
</protein>
<dbReference type="GO" id="GO:0009062">
    <property type="term" value="P:fatty acid catabolic process"/>
    <property type="evidence" value="ECO:0007669"/>
    <property type="project" value="TreeGrafter"/>
</dbReference>
<feature type="active site" description="Acyl-ester intermediate" evidence="5">
    <location>
        <position position="210"/>
    </location>
</feature>
<dbReference type="GO" id="GO:0004040">
    <property type="term" value="F:amidase activity"/>
    <property type="evidence" value="ECO:0007669"/>
    <property type="project" value="UniProtKB-EC"/>
</dbReference>
<dbReference type="PIRSF" id="PIRSF001221">
    <property type="entry name" value="Amidase_fungi"/>
    <property type="match status" value="1"/>
</dbReference>
<feature type="binding site" evidence="6">
    <location>
        <begin position="207"/>
        <end position="210"/>
    </location>
    <ligand>
        <name>substrate</name>
    </ligand>
</feature>
<dbReference type="PANTHER" id="PTHR45847">
    <property type="entry name" value="FATTY ACID AMIDE HYDROLASE"/>
    <property type="match status" value="1"/>
</dbReference>
<name>A0AAD7DM34_MYCRO</name>
<feature type="compositionally biased region" description="Basic and acidic residues" evidence="7">
    <location>
        <begin position="8"/>
        <end position="18"/>
    </location>
</feature>
<dbReference type="SUPFAM" id="SSF75304">
    <property type="entry name" value="Amidase signature (AS) enzymes"/>
    <property type="match status" value="1"/>
</dbReference>
<feature type="domain" description="Amidase" evidence="8">
    <location>
        <begin position="56"/>
        <end position="540"/>
    </location>
</feature>
<dbReference type="InterPro" id="IPR023631">
    <property type="entry name" value="Amidase_dom"/>
</dbReference>
<dbReference type="Gene3D" id="3.90.1300.10">
    <property type="entry name" value="Amidase signature (AS) domain"/>
    <property type="match status" value="1"/>
</dbReference>
<comment type="similarity">
    <text evidence="2">Belongs to the amidase family.</text>
</comment>
<feature type="compositionally biased region" description="Polar residues" evidence="7">
    <location>
        <begin position="19"/>
        <end position="29"/>
    </location>
</feature>
<keyword evidence="10" id="KW-1185">Reference proteome</keyword>
<evidence type="ECO:0000256" key="6">
    <source>
        <dbReference type="PIRSR" id="PIRSR001221-2"/>
    </source>
</evidence>
<evidence type="ECO:0000259" key="8">
    <source>
        <dbReference type="Pfam" id="PF01425"/>
    </source>
</evidence>
<dbReference type="EMBL" id="JARKIE010000046">
    <property type="protein sequence ID" value="KAJ7693428.1"/>
    <property type="molecule type" value="Genomic_DNA"/>
</dbReference>
<evidence type="ECO:0000256" key="5">
    <source>
        <dbReference type="PIRSR" id="PIRSR001221-1"/>
    </source>
</evidence>
<comment type="caution">
    <text evidence="9">The sequence shown here is derived from an EMBL/GenBank/DDBJ whole genome shotgun (WGS) entry which is preliminary data.</text>
</comment>
<proteinExistence type="inferred from homology"/>
<dbReference type="InterPro" id="IPR020556">
    <property type="entry name" value="Amidase_CS"/>
</dbReference>
<keyword evidence="4" id="KW-0378">Hydrolase</keyword>
<feature type="binding site" evidence="6">
    <location>
        <position position="160"/>
    </location>
    <ligand>
        <name>substrate</name>
    </ligand>
</feature>
<accession>A0AAD7DM34</accession>
<evidence type="ECO:0000256" key="7">
    <source>
        <dbReference type="SAM" id="MobiDB-lite"/>
    </source>
</evidence>
<dbReference type="FunFam" id="3.90.1300.10:FF:000003">
    <property type="entry name" value="Amidase signature enzyme"/>
    <property type="match status" value="1"/>
</dbReference>
<feature type="active site" description="Charge relay system" evidence="5">
    <location>
        <position position="186"/>
    </location>
</feature>
<evidence type="ECO:0000256" key="3">
    <source>
        <dbReference type="ARBA" id="ARBA00012922"/>
    </source>
</evidence>
<feature type="active site" description="Charge relay system" evidence="5">
    <location>
        <position position="111"/>
    </location>
</feature>
<dbReference type="PROSITE" id="PS00571">
    <property type="entry name" value="AMIDASES"/>
    <property type="match status" value="1"/>
</dbReference>
<evidence type="ECO:0000256" key="4">
    <source>
        <dbReference type="ARBA" id="ARBA00022801"/>
    </source>
</evidence>
<dbReference type="AlphaFoldDB" id="A0AAD7DM34"/>
<evidence type="ECO:0000313" key="10">
    <source>
        <dbReference type="Proteomes" id="UP001221757"/>
    </source>
</evidence>
<comment type="catalytic activity">
    <reaction evidence="1">
        <text>a monocarboxylic acid amide + H2O = a monocarboxylate + NH4(+)</text>
        <dbReference type="Rhea" id="RHEA:12020"/>
        <dbReference type="ChEBI" id="CHEBI:15377"/>
        <dbReference type="ChEBI" id="CHEBI:28938"/>
        <dbReference type="ChEBI" id="CHEBI:35757"/>
        <dbReference type="ChEBI" id="CHEBI:83628"/>
        <dbReference type="EC" id="3.5.1.4"/>
    </reaction>
</comment>
<organism evidence="9 10">
    <name type="scientific">Mycena rosella</name>
    <name type="common">Pink bonnet</name>
    <name type="synonym">Agaricus rosellus</name>
    <dbReference type="NCBI Taxonomy" id="1033263"/>
    <lineage>
        <taxon>Eukaryota</taxon>
        <taxon>Fungi</taxon>
        <taxon>Dikarya</taxon>
        <taxon>Basidiomycota</taxon>
        <taxon>Agaricomycotina</taxon>
        <taxon>Agaricomycetes</taxon>
        <taxon>Agaricomycetidae</taxon>
        <taxon>Agaricales</taxon>
        <taxon>Marasmiineae</taxon>
        <taxon>Mycenaceae</taxon>
        <taxon>Mycena</taxon>
    </lineage>
</organism>
<dbReference type="GO" id="GO:0017064">
    <property type="term" value="F:fatty acid amide hydrolase activity"/>
    <property type="evidence" value="ECO:0007669"/>
    <property type="project" value="TreeGrafter"/>
</dbReference>
<dbReference type="InterPro" id="IPR052096">
    <property type="entry name" value="Endocannabinoid_amidase"/>
</dbReference>
<feature type="region of interest" description="Disordered" evidence="7">
    <location>
        <begin position="1"/>
        <end position="29"/>
    </location>
</feature>
<sequence>MAVAAKRAARDETLEKEAQSSPAPSESISTRTVFIRSTAQEIVTNIERGVWTASQVLEAFIAQSLVAHAATNCITEVLFDYGRKRAKQLDAEFEKTNLLTGPLHGVPISVKEQDDIQGYDTTIGFSSCANKPAQFTADFVQSMLDAGAVPFVKTNVPQTMYAYECNNPMWGRTSNPYNSAYSSGGSSGGEACMLSLDASVIGLGSDIAGSLRIPASYCGIYSLKPGVGRTSDYGAKESFPGFEGVKSVCGPMARCMDDLELACRVSFGYPGAYRDFPPVPFRDVTLPEKLRFGYYTSDGIIKGSPACIRAVQITISALEKAGHECVELDQHLTPEIMDIFLSLTAADGYKTLLKGVGSDPLDSSLSVLTFGPKVPQVIRGVVAGAINTFVGDKVMSGIVRGSGTRTVEEYHAACLRRNEIKKRFYREIWEKYGLDSIITYVHASPQTLHDGSKMLSMMSASTLTYNLVDSPCGVVPVTYVKAETDALTEEWKTGPGHGSSMCESELYSKGKKPLYDPVAMDGMPMGVQIIGKLWEDEKVLAIMRVVDAALGKERGFAPGSWEQRLKNRGRTE</sequence>
<dbReference type="PANTHER" id="PTHR45847:SF6">
    <property type="entry name" value="FATTY ACID AMIDE HYDROLASE"/>
    <property type="match status" value="1"/>
</dbReference>
<dbReference type="Proteomes" id="UP001221757">
    <property type="component" value="Unassembled WGS sequence"/>
</dbReference>
<gene>
    <name evidence="9" type="ORF">B0H17DRAFT_1168908</name>
</gene>
<dbReference type="Pfam" id="PF01425">
    <property type="entry name" value="Amidase"/>
    <property type="match status" value="1"/>
</dbReference>
<evidence type="ECO:0000256" key="2">
    <source>
        <dbReference type="ARBA" id="ARBA00009199"/>
    </source>
</evidence>
<evidence type="ECO:0000256" key="1">
    <source>
        <dbReference type="ARBA" id="ARBA00001311"/>
    </source>
</evidence>
<dbReference type="InterPro" id="IPR036928">
    <property type="entry name" value="AS_sf"/>
</dbReference>
<dbReference type="EC" id="3.5.1.4" evidence="3"/>
<feature type="binding site" evidence="6">
    <location>
        <position position="186"/>
    </location>
    <ligand>
        <name>substrate</name>
    </ligand>
</feature>